<dbReference type="OrthoDB" id="1223207at2"/>
<dbReference type="EMBL" id="BKCF01000010">
    <property type="protein sequence ID" value="GEQ87411.1"/>
    <property type="molecule type" value="Genomic_DNA"/>
</dbReference>
<evidence type="ECO:0000313" key="2">
    <source>
        <dbReference type="Proteomes" id="UP000326994"/>
    </source>
</evidence>
<dbReference type="Proteomes" id="UP000326994">
    <property type="component" value="Unassembled WGS sequence"/>
</dbReference>
<keyword evidence="2" id="KW-1185">Reference proteome</keyword>
<sequence>MKEYFCIELKFKDKKISSKTFHAHLFVTDEIMYFQIIDNEAGSQIDRNFMISKGSHGLFEDNFEITGTEVALFLDKSRIYRTQSFQSDVQNTYFTIYVSKIALVFPNKHKEFVNEGKAFLNKNGLKTVNSFYSFFTNFKDKNDFSISRMNGMKDFYDAKQISFRPELEFTNNEKRGSEQFTVKKIPTINYKFADLDFKQSKRSLEIICSFLSFCFGIRIIFEKLTYRTEEQIFIYRDTSPNNKTFVSDFSTVFYHLEKNCRIEKILKTDWYANYLTKEKQFDKAIDNYLHSREVDLTASFLLLFNIIEIFNIKQEIERFIFKESKEDNFRKAFELISSSLEQNADKDLLKDKWNGLINKIEIKPLKSPLEETLKLNSINPLDFGYSFNKLKKTRDKLTHGSVNSINEKDLKSQIFCLRKITLRLILANLGLKNDLKNAT</sequence>
<organism evidence="1 2">
    <name type="scientific">Patiriisocius marinistellae</name>
    <dbReference type="NCBI Taxonomy" id="2494560"/>
    <lineage>
        <taxon>Bacteria</taxon>
        <taxon>Pseudomonadati</taxon>
        <taxon>Bacteroidota</taxon>
        <taxon>Flavobacteriia</taxon>
        <taxon>Flavobacteriales</taxon>
        <taxon>Flavobacteriaceae</taxon>
        <taxon>Patiriisocius</taxon>
    </lineage>
</organism>
<dbReference type="RefSeq" id="WP_151895329.1">
    <property type="nucleotide sequence ID" value="NZ_BKCF01000010.1"/>
</dbReference>
<evidence type="ECO:0008006" key="3">
    <source>
        <dbReference type="Google" id="ProtNLM"/>
    </source>
</evidence>
<accession>A0A5J4G4C9</accession>
<reference evidence="1 2" key="1">
    <citation type="submission" date="2019-08" db="EMBL/GenBank/DDBJ databases">
        <title>Ulvibacter marinistellae sp. nov., isolated from a starfish, Patiria pectinifera.</title>
        <authorList>
            <person name="Kawano K."/>
            <person name="Ushijima N."/>
            <person name="Kihara M."/>
            <person name="Itoh H."/>
        </authorList>
    </citation>
    <scope>NUCLEOTIDE SEQUENCE [LARGE SCALE GENOMIC DNA]</scope>
    <source>
        <strain evidence="1 2">KK4</strain>
    </source>
</reference>
<protein>
    <recommendedName>
        <fullName evidence="3">ApeA N-terminal domain-containing protein</fullName>
    </recommendedName>
</protein>
<evidence type="ECO:0000313" key="1">
    <source>
        <dbReference type="EMBL" id="GEQ87411.1"/>
    </source>
</evidence>
<name>A0A5J4G4C9_9FLAO</name>
<gene>
    <name evidence="1" type="ORF">ULMS_29190</name>
</gene>
<proteinExistence type="predicted"/>
<comment type="caution">
    <text evidence="1">The sequence shown here is derived from an EMBL/GenBank/DDBJ whole genome shotgun (WGS) entry which is preliminary data.</text>
</comment>
<dbReference type="AlphaFoldDB" id="A0A5J4G4C9"/>